<keyword evidence="3 9" id="KW-0690">Ribosome biogenesis</keyword>
<feature type="domain" description="EngA-type G" evidence="12">
    <location>
        <begin position="176"/>
        <end position="351"/>
    </location>
</feature>
<evidence type="ECO:0000256" key="7">
    <source>
        <dbReference type="ARBA" id="ARBA00032345"/>
    </source>
</evidence>
<dbReference type="GO" id="GO:0016787">
    <property type="term" value="F:hydrolase activity"/>
    <property type="evidence" value="ECO:0007669"/>
    <property type="project" value="UniProtKB-KW"/>
</dbReference>
<feature type="binding site" evidence="9">
    <location>
        <begin position="294"/>
        <end position="297"/>
    </location>
    <ligand>
        <name>GTP</name>
        <dbReference type="ChEBI" id="CHEBI:37565"/>
        <label>2</label>
    </ligand>
</feature>
<dbReference type="GO" id="GO:0005525">
    <property type="term" value="F:GTP binding"/>
    <property type="evidence" value="ECO:0007669"/>
    <property type="project" value="UniProtKB-UniRule"/>
</dbReference>
<reference evidence="13" key="1">
    <citation type="journal article" date="2021" name="PeerJ">
        <title>Extensive microbial diversity within the chicken gut microbiome revealed by metagenomics and culture.</title>
        <authorList>
            <person name="Gilroy R."/>
            <person name="Ravi A."/>
            <person name="Getino M."/>
            <person name="Pursley I."/>
            <person name="Horton D.L."/>
            <person name="Alikhan N.F."/>
            <person name="Baker D."/>
            <person name="Gharbi K."/>
            <person name="Hall N."/>
            <person name="Watson M."/>
            <person name="Adriaenssens E.M."/>
            <person name="Foster-Nyarko E."/>
            <person name="Jarju S."/>
            <person name="Secka A."/>
            <person name="Antonio M."/>
            <person name="Oren A."/>
            <person name="Chaudhuri R.R."/>
            <person name="La Ragione R."/>
            <person name="Hildebrand F."/>
            <person name="Pallen M.J."/>
        </authorList>
    </citation>
    <scope>NUCLEOTIDE SEQUENCE</scope>
    <source>
        <strain evidence="13">A5-1222</strain>
    </source>
</reference>
<evidence type="ECO:0000256" key="9">
    <source>
        <dbReference type="HAMAP-Rule" id="MF_00195"/>
    </source>
</evidence>
<dbReference type="SUPFAM" id="SSF52540">
    <property type="entry name" value="P-loop containing nucleoside triphosphate hydrolases"/>
    <property type="match status" value="2"/>
</dbReference>
<evidence type="ECO:0000256" key="6">
    <source>
        <dbReference type="ARBA" id="ARBA00023134"/>
    </source>
</evidence>
<dbReference type="NCBIfam" id="TIGR03594">
    <property type="entry name" value="GTPase_EngA"/>
    <property type="match status" value="1"/>
</dbReference>
<organism evidence="13 14">
    <name type="scientific">Candidatus Ureaplasma intestinipullorum</name>
    <dbReference type="NCBI Taxonomy" id="2838770"/>
    <lineage>
        <taxon>Bacteria</taxon>
        <taxon>Bacillati</taxon>
        <taxon>Mycoplasmatota</taxon>
        <taxon>Mycoplasmoidales</taxon>
        <taxon>Mycoplasmoidaceae</taxon>
        <taxon>Ureaplasma</taxon>
    </lineage>
</organism>
<evidence type="ECO:0000256" key="10">
    <source>
        <dbReference type="PROSITE-ProRule" id="PRU01049"/>
    </source>
</evidence>
<dbReference type="PANTHER" id="PTHR43834">
    <property type="entry name" value="GTPASE DER"/>
    <property type="match status" value="1"/>
</dbReference>
<reference evidence="13" key="2">
    <citation type="submission" date="2021-04" db="EMBL/GenBank/DDBJ databases">
        <authorList>
            <person name="Gilroy R."/>
        </authorList>
    </citation>
    <scope>NUCLEOTIDE SEQUENCE</scope>
    <source>
        <strain evidence="13">A5-1222</strain>
    </source>
</reference>
<dbReference type="GO" id="GO:0042254">
    <property type="term" value="P:ribosome biogenesis"/>
    <property type="evidence" value="ECO:0007669"/>
    <property type="project" value="UniProtKB-KW"/>
</dbReference>
<dbReference type="EMBL" id="JAHLFM010000034">
    <property type="protein sequence ID" value="MBU3830959.1"/>
    <property type="molecule type" value="Genomic_DNA"/>
</dbReference>
<keyword evidence="4 11" id="KW-0677">Repeat</keyword>
<dbReference type="NCBIfam" id="TIGR00231">
    <property type="entry name" value="small_GTP"/>
    <property type="match status" value="2"/>
</dbReference>
<evidence type="ECO:0000256" key="1">
    <source>
        <dbReference type="ARBA" id="ARBA00008279"/>
    </source>
</evidence>
<dbReference type="CDD" id="cd01895">
    <property type="entry name" value="EngA2"/>
    <property type="match status" value="1"/>
</dbReference>
<dbReference type="FunFam" id="3.40.50.300:FF:000057">
    <property type="entry name" value="GTPase Der"/>
    <property type="match status" value="1"/>
</dbReference>
<comment type="function">
    <text evidence="8 9 11">GTPase that plays an essential role in the late steps of ribosome biogenesis.</text>
</comment>
<dbReference type="InterPro" id="IPR032859">
    <property type="entry name" value="KH_dom-like"/>
</dbReference>
<dbReference type="PRINTS" id="PR00449">
    <property type="entry name" value="RASTRNSFRMNG"/>
</dbReference>
<dbReference type="Pfam" id="PF01926">
    <property type="entry name" value="MMR_HSR1"/>
    <property type="match status" value="2"/>
</dbReference>
<comment type="similarity">
    <text evidence="1 9 10 11">Belongs to the TRAFAC class TrmE-Era-EngA-EngB-Septin-like GTPase superfamily. EngA (Der) GTPase family.</text>
</comment>
<evidence type="ECO:0000256" key="4">
    <source>
        <dbReference type="ARBA" id="ARBA00022737"/>
    </source>
</evidence>
<proteinExistence type="inferred from homology"/>
<evidence type="ECO:0000256" key="2">
    <source>
        <dbReference type="ARBA" id="ARBA00020953"/>
    </source>
</evidence>
<evidence type="ECO:0000259" key="12">
    <source>
        <dbReference type="PROSITE" id="PS51712"/>
    </source>
</evidence>
<protein>
    <recommendedName>
        <fullName evidence="2 9">GTPase Der</fullName>
    </recommendedName>
    <alternativeName>
        <fullName evidence="7 9">GTP-binding protein EngA</fullName>
    </alternativeName>
</protein>
<feature type="binding site" evidence="9">
    <location>
        <begin position="182"/>
        <end position="189"/>
    </location>
    <ligand>
        <name>GTP</name>
        <dbReference type="ChEBI" id="CHEBI:37565"/>
        <label>2</label>
    </ligand>
</feature>
<dbReference type="FunFam" id="3.40.50.300:FF:000040">
    <property type="entry name" value="GTPase Der"/>
    <property type="match status" value="1"/>
</dbReference>
<dbReference type="PIRSF" id="PIRSF006485">
    <property type="entry name" value="GTP-binding_EngA"/>
    <property type="match status" value="1"/>
</dbReference>
<feature type="domain" description="EngA-type G" evidence="12">
    <location>
        <begin position="2"/>
        <end position="167"/>
    </location>
</feature>
<dbReference type="HAMAP" id="MF_00195">
    <property type="entry name" value="GTPase_Der"/>
    <property type="match status" value="1"/>
</dbReference>
<evidence type="ECO:0000256" key="3">
    <source>
        <dbReference type="ARBA" id="ARBA00022517"/>
    </source>
</evidence>
<sequence>MLKVAIVGKPNVGKSTLFNRIIGKNKSIVDDQPGVTRDRIYDTAEWLTRNIELIDTGGIQNSKVNFQENINMQVDFAIDEANIIVFVVSATNGIDSNDFYVSKLLRKKAKDKKIILVVNKAEKMSARENLNQYYSLGFGMPQFISSAHGIGVGDLLDEIIKYESNDSKNANNDDSYKFCIIGKPNVGKSSLVNAIINEQRVIVSDIAGSTRDSIDVDFTYHKEKFTITDTAGIRRKGKIIDNIEKYSVLRAEKAIKKANCILFMIDGSKEFSELDEIIGGLAHKANIPTIIVVNKWDAVNKNNHTMSAYTKLIRNQFKYLSWSPIIFISAKDKKRLDTIFDTLSLIRNEVNKKISTSLLNEIVLNAQMMQEAPLFKGGRVRISYVTQVQSQIQTFVVFCNNPKFLHFSYARYIENKIREAFGLLNIPITLYWKEKNN</sequence>
<dbReference type="SMART" id="SM00173">
    <property type="entry name" value="RAS"/>
    <property type="match status" value="1"/>
</dbReference>
<keyword evidence="5 9" id="KW-0547">Nucleotide-binding</keyword>
<evidence type="ECO:0000313" key="13">
    <source>
        <dbReference type="EMBL" id="MBU3830959.1"/>
    </source>
</evidence>
<evidence type="ECO:0000256" key="8">
    <source>
        <dbReference type="ARBA" id="ARBA00053470"/>
    </source>
</evidence>
<dbReference type="InterPro" id="IPR015946">
    <property type="entry name" value="KH_dom-like_a/b"/>
</dbReference>
<dbReference type="AlphaFoldDB" id="A0A9E2NXW1"/>
<comment type="caution">
    <text evidence="13">The sequence shown here is derived from an EMBL/GenBank/DDBJ whole genome shotgun (WGS) entry which is preliminary data.</text>
</comment>
<dbReference type="FunFam" id="3.30.300.20:FF:000004">
    <property type="entry name" value="GTPase Der"/>
    <property type="match status" value="1"/>
</dbReference>
<keyword evidence="13" id="KW-0378">Hydrolase</keyword>
<dbReference type="PROSITE" id="PS51712">
    <property type="entry name" value="G_ENGA"/>
    <property type="match status" value="2"/>
</dbReference>
<dbReference type="GO" id="GO:0043022">
    <property type="term" value="F:ribosome binding"/>
    <property type="evidence" value="ECO:0007669"/>
    <property type="project" value="TreeGrafter"/>
</dbReference>
<feature type="binding site" evidence="9">
    <location>
        <begin position="8"/>
        <end position="15"/>
    </location>
    <ligand>
        <name>GTP</name>
        <dbReference type="ChEBI" id="CHEBI:37565"/>
        <label>1</label>
    </ligand>
</feature>
<accession>A0A9E2NXW1</accession>
<dbReference type="InterPro" id="IPR031166">
    <property type="entry name" value="G_ENGA"/>
</dbReference>
<dbReference type="Gene3D" id="3.40.50.300">
    <property type="entry name" value="P-loop containing nucleotide triphosphate hydrolases"/>
    <property type="match status" value="2"/>
</dbReference>
<keyword evidence="6 9" id="KW-0342">GTP-binding</keyword>
<dbReference type="CDD" id="cd01894">
    <property type="entry name" value="EngA1"/>
    <property type="match status" value="1"/>
</dbReference>
<feature type="binding site" evidence="9">
    <location>
        <begin position="229"/>
        <end position="233"/>
    </location>
    <ligand>
        <name>GTP</name>
        <dbReference type="ChEBI" id="CHEBI:37565"/>
        <label>2</label>
    </ligand>
</feature>
<dbReference type="InterPro" id="IPR006073">
    <property type="entry name" value="GTP-bd"/>
</dbReference>
<dbReference type="InterPro" id="IPR016484">
    <property type="entry name" value="GTPase_Der"/>
</dbReference>
<evidence type="ECO:0000313" key="14">
    <source>
        <dbReference type="Proteomes" id="UP000824247"/>
    </source>
</evidence>
<dbReference type="Pfam" id="PF14714">
    <property type="entry name" value="KH_dom-like"/>
    <property type="match status" value="1"/>
</dbReference>
<dbReference type="PANTHER" id="PTHR43834:SF6">
    <property type="entry name" value="GTPASE DER"/>
    <property type="match status" value="1"/>
</dbReference>
<evidence type="ECO:0000256" key="5">
    <source>
        <dbReference type="ARBA" id="ARBA00022741"/>
    </source>
</evidence>
<dbReference type="Gene3D" id="3.30.300.20">
    <property type="match status" value="1"/>
</dbReference>
<dbReference type="Proteomes" id="UP000824247">
    <property type="component" value="Unassembled WGS sequence"/>
</dbReference>
<dbReference type="InterPro" id="IPR005225">
    <property type="entry name" value="Small_GTP-bd"/>
</dbReference>
<feature type="binding site" evidence="9">
    <location>
        <begin position="119"/>
        <end position="122"/>
    </location>
    <ligand>
        <name>GTP</name>
        <dbReference type="ChEBI" id="CHEBI:37565"/>
        <label>1</label>
    </ligand>
</feature>
<gene>
    <name evidence="9 13" type="primary">der</name>
    <name evidence="13" type="ORF">H9897_02280</name>
</gene>
<feature type="binding site" evidence="9">
    <location>
        <begin position="55"/>
        <end position="59"/>
    </location>
    <ligand>
        <name>GTP</name>
        <dbReference type="ChEBI" id="CHEBI:37565"/>
        <label>1</label>
    </ligand>
</feature>
<evidence type="ECO:0000256" key="11">
    <source>
        <dbReference type="RuleBase" id="RU004481"/>
    </source>
</evidence>
<comment type="subunit">
    <text evidence="9">Associates with the 50S ribosomal subunit.</text>
</comment>
<name>A0A9E2NXW1_9BACT</name>
<dbReference type="InterPro" id="IPR027417">
    <property type="entry name" value="P-loop_NTPase"/>
</dbReference>